<evidence type="ECO:0008006" key="3">
    <source>
        <dbReference type="Google" id="ProtNLM"/>
    </source>
</evidence>
<name>A0A6A6BQ81_9PEZI</name>
<dbReference type="AlphaFoldDB" id="A0A6A6BQ81"/>
<organism evidence="1 2">
    <name type="scientific">Aplosporella prunicola CBS 121167</name>
    <dbReference type="NCBI Taxonomy" id="1176127"/>
    <lineage>
        <taxon>Eukaryota</taxon>
        <taxon>Fungi</taxon>
        <taxon>Dikarya</taxon>
        <taxon>Ascomycota</taxon>
        <taxon>Pezizomycotina</taxon>
        <taxon>Dothideomycetes</taxon>
        <taxon>Dothideomycetes incertae sedis</taxon>
        <taxon>Botryosphaeriales</taxon>
        <taxon>Aplosporellaceae</taxon>
        <taxon>Aplosporella</taxon>
    </lineage>
</organism>
<keyword evidence="2" id="KW-1185">Reference proteome</keyword>
<protein>
    <recommendedName>
        <fullName evidence="3">TOM core complex subunit Tom6</fullName>
    </recommendedName>
</protein>
<proteinExistence type="predicted"/>
<evidence type="ECO:0000313" key="1">
    <source>
        <dbReference type="EMBL" id="KAF2144967.1"/>
    </source>
</evidence>
<accession>A0A6A6BQ81</accession>
<sequence length="57" mass="6105">MAPKKFGGRGRTTQGFVGSTWSIVTDAENRSLVVAVGMFTASVAFLHSSWSEFLLPA</sequence>
<dbReference type="OrthoDB" id="5403997at2759"/>
<reference evidence="1" key="1">
    <citation type="journal article" date="2020" name="Stud. Mycol.">
        <title>101 Dothideomycetes genomes: a test case for predicting lifestyles and emergence of pathogens.</title>
        <authorList>
            <person name="Haridas S."/>
            <person name="Albert R."/>
            <person name="Binder M."/>
            <person name="Bloem J."/>
            <person name="Labutti K."/>
            <person name="Salamov A."/>
            <person name="Andreopoulos B."/>
            <person name="Baker S."/>
            <person name="Barry K."/>
            <person name="Bills G."/>
            <person name="Bluhm B."/>
            <person name="Cannon C."/>
            <person name="Castanera R."/>
            <person name="Culley D."/>
            <person name="Daum C."/>
            <person name="Ezra D."/>
            <person name="Gonzalez J."/>
            <person name="Henrissat B."/>
            <person name="Kuo A."/>
            <person name="Liang C."/>
            <person name="Lipzen A."/>
            <person name="Lutzoni F."/>
            <person name="Magnuson J."/>
            <person name="Mondo S."/>
            <person name="Nolan M."/>
            <person name="Ohm R."/>
            <person name="Pangilinan J."/>
            <person name="Park H.-J."/>
            <person name="Ramirez L."/>
            <person name="Alfaro M."/>
            <person name="Sun H."/>
            <person name="Tritt A."/>
            <person name="Yoshinaga Y."/>
            <person name="Zwiers L.-H."/>
            <person name="Turgeon B."/>
            <person name="Goodwin S."/>
            <person name="Spatafora J."/>
            <person name="Crous P."/>
            <person name="Grigoriev I."/>
        </authorList>
    </citation>
    <scope>NUCLEOTIDE SEQUENCE</scope>
    <source>
        <strain evidence="1">CBS 121167</strain>
    </source>
</reference>
<gene>
    <name evidence="1" type="ORF">K452DRAFT_284359</name>
</gene>
<dbReference type="RefSeq" id="XP_033400679.1">
    <property type="nucleotide sequence ID" value="XM_033539930.1"/>
</dbReference>
<dbReference type="Proteomes" id="UP000799438">
    <property type="component" value="Unassembled WGS sequence"/>
</dbReference>
<dbReference type="EMBL" id="ML995478">
    <property type="protein sequence ID" value="KAF2144967.1"/>
    <property type="molecule type" value="Genomic_DNA"/>
</dbReference>
<dbReference type="GeneID" id="54297426"/>
<evidence type="ECO:0000313" key="2">
    <source>
        <dbReference type="Proteomes" id="UP000799438"/>
    </source>
</evidence>